<dbReference type="GO" id="GO:0005654">
    <property type="term" value="C:nucleoplasm"/>
    <property type="evidence" value="ECO:0007669"/>
    <property type="project" value="TreeGrafter"/>
</dbReference>
<dbReference type="Proteomes" id="UP000193920">
    <property type="component" value="Unassembled WGS sequence"/>
</dbReference>
<feature type="compositionally biased region" description="Low complexity" evidence="1">
    <location>
        <begin position="426"/>
        <end position="445"/>
    </location>
</feature>
<dbReference type="PANTHER" id="PTHR16148">
    <property type="entry name" value="NF-KAPPA-B-REPRESSING FACTOR-RELATED"/>
    <property type="match status" value="1"/>
</dbReference>
<feature type="compositionally biased region" description="Basic and acidic residues" evidence="1">
    <location>
        <begin position="413"/>
        <end position="425"/>
    </location>
</feature>
<protein>
    <submittedName>
        <fullName evidence="3">Uncharacterized protein</fullName>
    </submittedName>
</protein>
<reference evidence="3 4" key="1">
    <citation type="submission" date="2016-08" db="EMBL/GenBank/DDBJ databases">
        <title>A Parts List for Fungal Cellulosomes Revealed by Comparative Genomics.</title>
        <authorList>
            <consortium name="DOE Joint Genome Institute"/>
            <person name="Haitjema C.H."/>
            <person name="Gilmore S.P."/>
            <person name="Henske J.K."/>
            <person name="Solomon K.V."/>
            <person name="De Groot R."/>
            <person name="Kuo A."/>
            <person name="Mondo S.J."/>
            <person name="Salamov A.A."/>
            <person name="Labutti K."/>
            <person name="Zhao Z."/>
            <person name="Chiniquy J."/>
            <person name="Barry K."/>
            <person name="Brewer H.M."/>
            <person name="Purvine S.O."/>
            <person name="Wright A.T."/>
            <person name="Boxma B."/>
            <person name="Van Alen T."/>
            <person name="Hackstein J.H."/>
            <person name="Baker S.E."/>
            <person name="Grigoriev I.V."/>
            <person name="O'Malley M.A."/>
        </authorList>
    </citation>
    <scope>NUCLEOTIDE SEQUENCE [LARGE SCALE GENOMIC DNA]</scope>
    <source>
        <strain evidence="3 4">G1</strain>
    </source>
</reference>
<evidence type="ECO:0000256" key="2">
    <source>
        <dbReference type="SAM" id="Phobius"/>
    </source>
</evidence>
<feature type="compositionally biased region" description="Low complexity" evidence="1">
    <location>
        <begin position="386"/>
        <end position="409"/>
    </location>
</feature>
<accession>A0A1Y2BBX7</accession>
<proteinExistence type="predicted"/>
<feature type="region of interest" description="Disordered" evidence="1">
    <location>
        <begin position="385"/>
        <end position="445"/>
    </location>
</feature>
<keyword evidence="4" id="KW-1185">Reference proteome</keyword>
<dbReference type="EMBL" id="MCOG01000164">
    <property type="protein sequence ID" value="ORY32332.1"/>
    <property type="molecule type" value="Genomic_DNA"/>
</dbReference>
<keyword evidence="2" id="KW-0812">Transmembrane</keyword>
<name>A0A1Y2BBX7_9FUNG</name>
<feature type="transmembrane region" description="Helical" evidence="2">
    <location>
        <begin position="137"/>
        <end position="156"/>
    </location>
</feature>
<organism evidence="3 4">
    <name type="scientific">Neocallimastix californiae</name>
    <dbReference type="NCBI Taxonomy" id="1754190"/>
    <lineage>
        <taxon>Eukaryota</taxon>
        <taxon>Fungi</taxon>
        <taxon>Fungi incertae sedis</taxon>
        <taxon>Chytridiomycota</taxon>
        <taxon>Chytridiomycota incertae sedis</taxon>
        <taxon>Neocallimastigomycetes</taxon>
        <taxon>Neocallimastigales</taxon>
        <taxon>Neocallimastigaceae</taxon>
        <taxon>Neocallimastix</taxon>
    </lineage>
</organism>
<comment type="caution">
    <text evidence="3">The sequence shown here is derived from an EMBL/GenBank/DDBJ whole genome shotgun (WGS) entry which is preliminary data.</text>
</comment>
<dbReference type="AlphaFoldDB" id="A0A1Y2BBX7"/>
<feature type="transmembrane region" description="Helical" evidence="2">
    <location>
        <begin position="115"/>
        <end position="132"/>
    </location>
</feature>
<sequence>MNKYKKRYQKINNNKNKKVNNSDENLNQSSYNILHSSTYTWQTYCKNCNWMYNLMNSVTLITNILFILLLTINGLSSKMFMEGSLSSFIKSYDWFFSSLSTTTKDLVTFYYHPTTVYQMIPIIISFIFSYIWDIFRVWLDFITHGVVLIILLYKPLSRKNVIFFYLFHGLCYYLTEDIWGFKLIDYIFSWRYTLINFCENILAGSINSDKDFLQWFRSNSMNRMKQHEFIDSCEFGGANNIAIAIGDDETFITMESLDTNNILFSFLSELVNKYSRKFCVVGPISWVWIWILGLKIWYSSWILENIKEIYIQFRNSLENNIILNIIHWEYLEMDDTIEKPPISPVVITTSRNSHIHLQKKIYNCSSDFAAAKAYILNNNKSKNKKSNISNNNDINNDNTNDNNSKSDIIPVVKTKDLQIKRDKNNTKTNNTNINNNNNSNNKIIM</sequence>
<dbReference type="PANTHER" id="PTHR16148:SF14">
    <property type="entry name" value="MYND-TYPE DOMAIN-CONTAINING PROTEIN"/>
    <property type="match status" value="1"/>
</dbReference>
<feature type="transmembrane region" description="Helical" evidence="2">
    <location>
        <begin position="54"/>
        <end position="75"/>
    </location>
</feature>
<dbReference type="GO" id="GO:0005730">
    <property type="term" value="C:nucleolus"/>
    <property type="evidence" value="ECO:0007669"/>
    <property type="project" value="TreeGrafter"/>
</dbReference>
<keyword evidence="2" id="KW-0472">Membrane</keyword>
<dbReference type="OrthoDB" id="2139446at2759"/>
<evidence type="ECO:0000313" key="4">
    <source>
        <dbReference type="Proteomes" id="UP000193920"/>
    </source>
</evidence>
<keyword evidence="2" id="KW-1133">Transmembrane helix</keyword>
<evidence type="ECO:0000256" key="1">
    <source>
        <dbReference type="SAM" id="MobiDB-lite"/>
    </source>
</evidence>
<evidence type="ECO:0000313" key="3">
    <source>
        <dbReference type="EMBL" id="ORY32332.1"/>
    </source>
</evidence>
<gene>
    <name evidence="3" type="ORF">LY90DRAFT_512234</name>
</gene>